<dbReference type="RefSeq" id="WP_344808306.1">
    <property type="nucleotide sequence ID" value="NZ_BAABAB010000036.1"/>
</dbReference>
<feature type="compositionally biased region" description="Basic and acidic residues" evidence="1">
    <location>
        <begin position="298"/>
        <end position="308"/>
    </location>
</feature>
<feature type="region of interest" description="Disordered" evidence="1">
    <location>
        <begin position="288"/>
        <end position="322"/>
    </location>
</feature>
<dbReference type="Gene3D" id="3.40.50.1010">
    <property type="entry name" value="5'-nuclease"/>
    <property type="match status" value="1"/>
</dbReference>
<feature type="region of interest" description="Disordered" evidence="1">
    <location>
        <begin position="1"/>
        <end position="24"/>
    </location>
</feature>
<evidence type="ECO:0000256" key="1">
    <source>
        <dbReference type="SAM" id="MobiDB-lite"/>
    </source>
</evidence>
<dbReference type="EMBL" id="BAABAB010000036">
    <property type="protein sequence ID" value="GAA3635168.1"/>
    <property type="molecule type" value="Genomic_DNA"/>
</dbReference>
<reference evidence="4" key="1">
    <citation type="journal article" date="2019" name="Int. J. Syst. Evol. Microbiol.">
        <title>The Global Catalogue of Microorganisms (GCM) 10K type strain sequencing project: providing services to taxonomists for standard genome sequencing and annotation.</title>
        <authorList>
            <consortium name="The Broad Institute Genomics Platform"/>
            <consortium name="The Broad Institute Genome Sequencing Center for Infectious Disease"/>
            <person name="Wu L."/>
            <person name="Ma J."/>
        </authorList>
    </citation>
    <scope>NUCLEOTIDE SEQUENCE [LARGE SCALE GENOMIC DNA]</scope>
    <source>
        <strain evidence="4">JCM 16929</strain>
    </source>
</reference>
<feature type="region of interest" description="Disordered" evidence="1">
    <location>
        <begin position="393"/>
        <end position="423"/>
    </location>
</feature>
<evidence type="ECO:0000259" key="2">
    <source>
        <dbReference type="Pfam" id="PF01936"/>
    </source>
</evidence>
<feature type="compositionally biased region" description="Low complexity" evidence="1">
    <location>
        <begin position="398"/>
        <end position="409"/>
    </location>
</feature>
<organism evidence="3 4">
    <name type="scientific">Microlunatus ginsengisoli</name>
    <dbReference type="NCBI Taxonomy" id="363863"/>
    <lineage>
        <taxon>Bacteria</taxon>
        <taxon>Bacillati</taxon>
        <taxon>Actinomycetota</taxon>
        <taxon>Actinomycetes</taxon>
        <taxon>Propionibacteriales</taxon>
        <taxon>Propionibacteriaceae</taxon>
        <taxon>Microlunatus</taxon>
    </lineage>
</organism>
<protein>
    <submittedName>
        <fullName evidence="3">NYN domain-containing protein</fullName>
    </submittedName>
</protein>
<dbReference type="InterPro" id="IPR021139">
    <property type="entry name" value="NYN"/>
</dbReference>
<accession>A0ABP7ALE1</accession>
<dbReference type="Pfam" id="PF01936">
    <property type="entry name" value="NYN"/>
    <property type="match status" value="1"/>
</dbReference>
<feature type="domain" description="NYN" evidence="2">
    <location>
        <begin position="138"/>
        <end position="201"/>
    </location>
</feature>
<sequence>MNTRSHPPTPDPPPAGAPGLPDRAPILGPARCTVPVLVDAGYVLALAAQRNQATVSNCIFDVSRIVGLLRDALRTQLAELPGPTGPGPTGPGPTGPGQVAFGWYDADDRTGRLGTPWLAALRAEPDVQLRLGTVQRDRTGRLRQKRVDTLLVADLVELAYHAAPPADVVLLAGDDDLSPGVEVARRRGLRVHLCAIVDGGRAMGVSSHLRGLVDTVLTVDVANLSAAATNRSRLFARMAGLGAPSADEHSAAAGTGVEPAGAVVLALTAAVMPRRDFRAWVQPVLPGMPDPARRGLRPGRDDGTDRDGGAGTGPAPAPQREVSRAWLAGRSFADRWLQRTAAAERDRLLGEIADRAPFLPLEVDAPLLRFGAAHVRVRDDEHNRTDLRAGFLSGVERAAGTGPAGDGPARNGPRAASGLTGAA</sequence>
<gene>
    <name evidence="3" type="ORF">GCM10022236_42210</name>
</gene>
<evidence type="ECO:0000313" key="3">
    <source>
        <dbReference type="EMBL" id="GAA3635168.1"/>
    </source>
</evidence>
<dbReference type="Proteomes" id="UP001501490">
    <property type="component" value="Unassembled WGS sequence"/>
</dbReference>
<name>A0ABP7ALE1_9ACTN</name>
<proteinExistence type="predicted"/>
<feature type="compositionally biased region" description="Pro residues" evidence="1">
    <location>
        <begin position="7"/>
        <end position="16"/>
    </location>
</feature>
<comment type="caution">
    <text evidence="3">The sequence shown here is derived from an EMBL/GenBank/DDBJ whole genome shotgun (WGS) entry which is preliminary data.</text>
</comment>
<keyword evidence="4" id="KW-1185">Reference proteome</keyword>
<evidence type="ECO:0000313" key="4">
    <source>
        <dbReference type="Proteomes" id="UP001501490"/>
    </source>
</evidence>